<dbReference type="RefSeq" id="WP_074538242.1">
    <property type="nucleotide sequence ID" value="NZ_FNBD01000005.1"/>
</dbReference>
<dbReference type="Proteomes" id="UP000182114">
    <property type="component" value="Unassembled WGS sequence"/>
</dbReference>
<proteinExistence type="predicted"/>
<protein>
    <recommendedName>
        <fullName evidence="3">DUF4595 domain-containing protein</fullName>
    </recommendedName>
</protein>
<dbReference type="EMBL" id="FNBD01000005">
    <property type="protein sequence ID" value="SDE91481.1"/>
    <property type="molecule type" value="Genomic_DNA"/>
</dbReference>
<organism evidence="1 2">
    <name type="scientific">Cellulophaga baltica</name>
    <dbReference type="NCBI Taxonomy" id="76594"/>
    <lineage>
        <taxon>Bacteria</taxon>
        <taxon>Pseudomonadati</taxon>
        <taxon>Bacteroidota</taxon>
        <taxon>Flavobacteriia</taxon>
        <taxon>Flavobacteriales</taxon>
        <taxon>Flavobacteriaceae</taxon>
        <taxon>Cellulophaga</taxon>
    </lineage>
</organism>
<evidence type="ECO:0000313" key="1">
    <source>
        <dbReference type="EMBL" id="SDE91481.1"/>
    </source>
</evidence>
<dbReference type="AlphaFoldDB" id="A0A1G7GTQ4"/>
<reference evidence="2" key="1">
    <citation type="submission" date="2016-10" db="EMBL/GenBank/DDBJ databases">
        <authorList>
            <person name="Varghese N."/>
            <person name="Submissions S."/>
        </authorList>
    </citation>
    <scope>NUCLEOTIDE SEQUENCE [LARGE SCALE GENOMIC DNA]</scope>
    <source>
        <strain evidence="2">DSM 24729</strain>
    </source>
</reference>
<evidence type="ECO:0008006" key="3">
    <source>
        <dbReference type="Google" id="ProtNLM"/>
    </source>
</evidence>
<dbReference type="PROSITE" id="PS51257">
    <property type="entry name" value="PROKAR_LIPOPROTEIN"/>
    <property type="match status" value="1"/>
</dbReference>
<accession>A0A1G7GTQ4</accession>
<gene>
    <name evidence="1" type="ORF">SAMN04487992_10551</name>
</gene>
<evidence type="ECO:0000313" key="2">
    <source>
        <dbReference type="Proteomes" id="UP000182114"/>
    </source>
</evidence>
<dbReference type="eggNOG" id="ENOG502ZUPD">
    <property type="taxonomic scope" value="Bacteria"/>
</dbReference>
<name>A0A1G7GTQ4_9FLAO</name>
<keyword evidence="2" id="KW-1185">Reference proteome</keyword>
<sequence length="254" mass="28380">MRKTYYILGLFCASILAVSCSDDSVSEEFEEANGDVVQKLIKTVNLNSSENMEDEGMLEFSYTADGALSSVSNGEGSSDFLYDGDELVNVTGEEDVNLSIEKLYESPYDAFETGNVLEYDANGNPKIIEFFEEDYDWETDSYLSYVYTAEITYDEAQNPFFYTLEAGGIIDVLDGIQLNFSMSPQSSEIIKARMLFPVNNPSKIVYKNEDGEVEYTITASYVYDADNYATSGVISSSSDREPDASYTVQFTYVE</sequence>